<name>A0A0F9Z775_TRIHA</name>
<comment type="caution">
    <text evidence="2">The sequence shown here is derived from an EMBL/GenBank/DDBJ whole genome shotgun (WGS) entry which is preliminary data.</text>
</comment>
<evidence type="ECO:0000259" key="1">
    <source>
        <dbReference type="PROSITE" id="PS50879"/>
    </source>
</evidence>
<organism evidence="2 3">
    <name type="scientific">Trichoderma harzianum</name>
    <name type="common">Hypocrea lixii</name>
    <dbReference type="NCBI Taxonomy" id="5544"/>
    <lineage>
        <taxon>Eukaryota</taxon>
        <taxon>Fungi</taxon>
        <taxon>Dikarya</taxon>
        <taxon>Ascomycota</taxon>
        <taxon>Pezizomycotina</taxon>
        <taxon>Sordariomycetes</taxon>
        <taxon>Hypocreomycetidae</taxon>
        <taxon>Hypocreales</taxon>
        <taxon>Hypocreaceae</taxon>
        <taxon>Trichoderma</taxon>
    </lineage>
</organism>
<dbReference type="PROSITE" id="PS50879">
    <property type="entry name" value="RNASE_H_1"/>
    <property type="match status" value="1"/>
</dbReference>
<evidence type="ECO:0000313" key="3">
    <source>
        <dbReference type="Proteomes" id="UP000034112"/>
    </source>
</evidence>
<feature type="domain" description="RNase H type-1" evidence="1">
    <location>
        <begin position="1"/>
        <end position="118"/>
    </location>
</feature>
<dbReference type="OMA" id="STITHIM"/>
<accession>A0A0F9Z775</accession>
<dbReference type="InterPro" id="IPR036397">
    <property type="entry name" value="RNaseH_sf"/>
</dbReference>
<sequence length="271" mass="30847">MGSDYFHELKATSGSGYLANSEVYDAEAVAAHEAMKLAKERVQANPNVREILLFLDNSSVVDSVLGKTPASSQSSYIGLRKIAKDLLPEVTTKVAWVPGHKDVFGNEKADTLAKEGASLPRHNSHLSTITHIMRWKREKLRLMREEEWDEVRPLYYKKWRLDAPAMPPELKLHRPILYRLLAERSGHGDFVEYHERFGHDASSRCKCGAPRTQGHFVKCRYVEPFLPEIPDKLYAEGISHLEYLLGPRGHKEFQKLVEDTSPYGHPQDPDC</sequence>
<dbReference type="EMBL" id="JOKZ01000961">
    <property type="protein sequence ID" value="KKO96471.1"/>
    <property type="molecule type" value="Genomic_DNA"/>
</dbReference>
<dbReference type="GO" id="GO:0004523">
    <property type="term" value="F:RNA-DNA hybrid ribonuclease activity"/>
    <property type="evidence" value="ECO:0007669"/>
    <property type="project" value="InterPro"/>
</dbReference>
<dbReference type="GO" id="GO:0003676">
    <property type="term" value="F:nucleic acid binding"/>
    <property type="evidence" value="ECO:0007669"/>
    <property type="project" value="InterPro"/>
</dbReference>
<proteinExistence type="predicted"/>
<dbReference type="InterPro" id="IPR012337">
    <property type="entry name" value="RNaseH-like_sf"/>
</dbReference>
<evidence type="ECO:0000313" key="2">
    <source>
        <dbReference type="EMBL" id="KKO96471.1"/>
    </source>
</evidence>
<gene>
    <name evidence="2" type="ORF">THAR02_11428</name>
</gene>
<dbReference type="Gene3D" id="3.30.420.10">
    <property type="entry name" value="Ribonuclease H-like superfamily/Ribonuclease H"/>
    <property type="match status" value="1"/>
</dbReference>
<dbReference type="CDD" id="cd09276">
    <property type="entry name" value="Rnase_HI_RT_non_LTR"/>
    <property type="match status" value="1"/>
</dbReference>
<dbReference type="Proteomes" id="UP000034112">
    <property type="component" value="Unassembled WGS sequence"/>
</dbReference>
<dbReference type="AlphaFoldDB" id="A0A0F9Z775"/>
<dbReference type="InterPro" id="IPR002156">
    <property type="entry name" value="RNaseH_domain"/>
</dbReference>
<protein>
    <recommendedName>
        <fullName evidence="1">RNase H type-1 domain-containing protein</fullName>
    </recommendedName>
</protein>
<dbReference type="OrthoDB" id="4900701at2759"/>
<reference evidence="3" key="1">
    <citation type="journal article" date="2015" name="Genome Announc.">
        <title>Draft whole-genome sequence of the biocontrol agent Trichoderma harzianum T6776.</title>
        <authorList>
            <person name="Baroncelli R."/>
            <person name="Piaggeschi G."/>
            <person name="Fiorini L."/>
            <person name="Bertolini E."/>
            <person name="Zapparata A."/>
            <person name="Pe M.E."/>
            <person name="Sarrocco S."/>
            <person name="Vannacci G."/>
        </authorList>
    </citation>
    <scope>NUCLEOTIDE SEQUENCE [LARGE SCALE GENOMIC DNA]</scope>
    <source>
        <strain evidence="3">T6776</strain>
    </source>
</reference>
<dbReference type="SUPFAM" id="SSF53098">
    <property type="entry name" value="Ribonuclease H-like"/>
    <property type="match status" value="1"/>
</dbReference>